<comment type="caution">
    <text evidence="1">The sequence shown here is derived from an EMBL/GenBank/DDBJ whole genome shotgun (WGS) entry which is preliminary data.</text>
</comment>
<reference evidence="1 2" key="1">
    <citation type="submission" date="2021-08" db="EMBL/GenBank/DDBJ databases">
        <title>Genomic Architecture of Streptomyces flavotricini NGL1 and Streptomyces erythrochromogenes HMS4 With Differential Plant Beneficial attributes and laccase production capabilities.</title>
        <authorList>
            <person name="Salwan R."/>
            <person name="Kaur R."/>
            <person name="Sharma V."/>
        </authorList>
    </citation>
    <scope>NUCLEOTIDE SEQUENCE [LARGE SCALE GENOMIC DNA]</scope>
    <source>
        <strain evidence="1 2">NGL1</strain>
    </source>
</reference>
<name>A0ABS8EIL0_9ACTN</name>
<dbReference type="Proteomes" id="UP001520654">
    <property type="component" value="Unassembled WGS sequence"/>
</dbReference>
<protein>
    <submittedName>
        <fullName evidence="1">Uncharacterized protein</fullName>
    </submittedName>
</protein>
<gene>
    <name evidence="1" type="ORF">K7B10_38550</name>
</gene>
<dbReference type="EMBL" id="JAINUL010000001">
    <property type="protein sequence ID" value="MCC0100569.1"/>
    <property type="molecule type" value="Genomic_DNA"/>
</dbReference>
<accession>A0ABS8EIL0</accession>
<dbReference type="RefSeq" id="WP_229344318.1">
    <property type="nucleotide sequence ID" value="NZ_JAINUL010000001.1"/>
</dbReference>
<proteinExistence type="predicted"/>
<keyword evidence="2" id="KW-1185">Reference proteome</keyword>
<evidence type="ECO:0000313" key="1">
    <source>
        <dbReference type="EMBL" id="MCC0100569.1"/>
    </source>
</evidence>
<evidence type="ECO:0000313" key="2">
    <source>
        <dbReference type="Proteomes" id="UP001520654"/>
    </source>
</evidence>
<organism evidence="1 2">
    <name type="scientific">Streptomyces flavotricini</name>
    <dbReference type="NCBI Taxonomy" id="66888"/>
    <lineage>
        <taxon>Bacteria</taxon>
        <taxon>Bacillati</taxon>
        <taxon>Actinomycetota</taxon>
        <taxon>Actinomycetes</taxon>
        <taxon>Kitasatosporales</taxon>
        <taxon>Streptomycetaceae</taxon>
        <taxon>Streptomyces</taxon>
    </lineage>
</organism>
<sequence length="46" mass="4723">MGVLVGDAEGRTRAVVADGALTEILTARGIHTSVEHRGLTPPAAQK</sequence>